<dbReference type="GO" id="GO:0030288">
    <property type="term" value="C:outer membrane-bounded periplasmic space"/>
    <property type="evidence" value="ECO:0007669"/>
    <property type="project" value="TreeGrafter"/>
</dbReference>
<dbReference type="InterPro" id="IPR006179">
    <property type="entry name" value="5_nucleotidase/apyrase"/>
</dbReference>
<dbReference type="Pfam" id="PF02872">
    <property type="entry name" value="5_nucleotid_C"/>
    <property type="match status" value="1"/>
</dbReference>
<evidence type="ECO:0000313" key="6">
    <source>
        <dbReference type="Proteomes" id="UP001221302"/>
    </source>
</evidence>
<dbReference type="GO" id="GO:0009166">
    <property type="term" value="P:nucleotide catabolic process"/>
    <property type="evidence" value="ECO:0007669"/>
    <property type="project" value="InterPro"/>
</dbReference>
<dbReference type="Gene3D" id="3.60.21.10">
    <property type="match status" value="1"/>
</dbReference>
<dbReference type="GO" id="GO:0000166">
    <property type="term" value="F:nucleotide binding"/>
    <property type="evidence" value="ECO:0007669"/>
    <property type="project" value="UniProtKB-KW"/>
</dbReference>
<comment type="caution">
    <text evidence="5">The sequence shown here is derived from an EMBL/GenBank/DDBJ whole genome shotgun (WGS) entry which is preliminary data.</text>
</comment>
<sequence>MMQFRKSFFYVTLILIVFTVSIFAQTVNIKIIQTTDEHGALFPYDFTDQKEINNSLAQVYTFVKQERENKNQEVILLSGGDILQGTPAVYYYNFEKTNVPHPFSEAFNLMKYDAAAVGNHDIETGHAVYDKFNKEIKFPWLAANAINKKTGKPYFKPYTIIKKKGIKIAILGLITPYIPHWLPEKLWSGIEFEDMVKTAEKWIKIIKEKEKPDLMIGLFHSGVDYTYGNQSINDDKNENASKIIAQRVPGFDIIFVGHDHHGWNFKEKCVDGNEVQILGASSSARDASVANLVLTFDKNLKTWKKEIKGEIVESKNYIPNDAFLKKFNPQFEEVKKYVLKEIGNFTETIYTRDALFGNSSFTDLINQVQLDVTNADISFTAPLSLNAKIEKGNVYVGTMFKLYRYENFLYTMKLTGKEIKDYLEYSYNLWFNQMKDENDHLLKFEKDEKGNLLFDNRNQATSLENQYYNFDCALGINYTVDVSKPFGDKIKISSMSNGESFDLNKTYKVAINSYRGNGGGGHLVDGAKIPFEELTKRIINSTEKDFRYYIMKWIEKHKTITPKATGNWKVIPEDWWLKAKEKDFKLMFGKN</sequence>
<dbReference type="SUPFAM" id="SSF55816">
    <property type="entry name" value="5'-nucleotidase (syn. UDP-sugar hydrolase), C-terminal domain"/>
    <property type="match status" value="1"/>
</dbReference>
<organism evidence="5 6">
    <name type="scientific">Stygiobacter electus</name>
    <dbReference type="NCBI Taxonomy" id="3032292"/>
    <lineage>
        <taxon>Bacteria</taxon>
        <taxon>Pseudomonadati</taxon>
        <taxon>Ignavibacteriota</taxon>
        <taxon>Ignavibacteria</taxon>
        <taxon>Ignavibacteriales</taxon>
        <taxon>Melioribacteraceae</taxon>
        <taxon>Stygiobacter</taxon>
    </lineage>
</organism>
<dbReference type="InterPro" id="IPR008334">
    <property type="entry name" value="5'-Nucleotdase_C"/>
</dbReference>
<proteinExistence type="inferred from homology"/>
<dbReference type="Pfam" id="PF00149">
    <property type="entry name" value="Metallophos"/>
    <property type="match status" value="1"/>
</dbReference>
<accession>A0AAE3NXL1</accession>
<dbReference type="EMBL" id="JARGDL010000019">
    <property type="protein sequence ID" value="MDF1612821.1"/>
    <property type="molecule type" value="Genomic_DNA"/>
</dbReference>
<feature type="domain" description="Calcineurin-like phosphoesterase" evidence="3">
    <location>
        <begin position="29"/>
        <end position="261"/>
    </location>
</feature>
<evidence type="ECO:0000256" key="1">
    <source>
        <dbReference type="ARBA" id="ARBA00022729"/>
    </source>
</evidence>
<dbReference type="PANTHER" id="PTHR11575">
    <property type="entry name" value="5'-NUCLEOTIDASE-RELATED"/>
    <property type="match status" value="1"/>
</dbReference>
<keyword evidence="2 5" id="KW-0378">Hydrolase</keyword>
<dbReference type="RefSeq" id="WP_321536592.1">
    <property type="nucleotide sequence ID" value="NZ_JARGDL010000019.1"/>
</dbReference>
<evidence type="ECO:0000256" key="2">
    <source>
        <dbReference type="RuleBase" id="RU362119"/>
    </source>
</evidence>
<evidence type="ECO:0000313" key="5">
    <source>
        <dbReference type="EMBL" id="MDF1612821.1"/>
    </source>
</evidence>
<evidence type="ECO:0000259" key="3">
    <source>
        <dbReference type="Pfam" id="PF00149"/>
    </source>
</evidence>
<comment type="similarity">
    <text evidence="2">Belongs to the 5'-nucleotidase family.</text>
</comment>
<dbReference type="InterPro" id="IPR029052">
    <property type="entry name" value="Metallo-depent_PP-like"/>
</dbReference>
<gene>
    <name evidence="5" type="ORF">P0M35_11715</name>
</gene>
<reference evidence="5" key="1">
    <citation type="submission" date="2023-03" db="EMBL/GenBank/DDBJ databases">
        <title>Stygiobacter electus gen. nov., sp. nov., facultatively anaerobic thermotolerant bacterium of the class Ignavibacteria from a well of Yessentuki mineral water deposit.</title>
        <authorList>
            <person name="Podosokorskaya O.A."/>
            <person name="Elcheninov A.G."/>
            <person name="Petrova N.F."/>
            <person name="Zavarzina D.G."/>
            <person name="Kublanov I.V."/>
            <person name="Merkel A.Y."/>
        </authorList>
    </citation>
    <scope>NUCLEOTIDE SEQUENCE</scope>
    <source>
        <strain evidence="5">09-Me</strain>
    </source>
</reference>
<dbReference type="InterPro" id="IPR036907">
    <property type="entry name" value="5'-Nucleotdase_C_sf"/>
</dbReference>
<evidence type="ECO:0000259" key="4">
    <source>
        <dbReference type="Pfam" id="PF02872"/>
    </source>
</evidence>
<feature type="domain" description="5'-Nucleotidase C-terminal" evidence="4">
    <location>
        <begin position="342"/>
        <end position="521"/>
    </location>
</feature>
<dbReference type="SUPFAM" id="SSF56300">
    <property type="entry name" value="Metallo-dependent phosphatases"/>
    <property type="match status" value="1"/>
</dbReference>
<dbReference type="Gene3D" id="3.90.780.10">
    <property type="entry name" value="5'-Nucleotidase, C-terminal domain"/>
    <property type="match status" value="1"/>
</dbReference>
<dbReference type="GO" id="GO:0016787">
    <property type="term" value="F:hydrolase activity"/>
    <property type="evidence" value="ECO:0007669"/>
    <property type="project" value="UniProtKB-KW"/>
</dbReference>
<keyword evidence="2" id="KW-0547">Nucleotide-binding</keyword>
<keyword evidence="1" id="KW-0732">Signal</keyword>
<protein>
    <submittedName>
        <fullName evidence="5">Bifunctional UDP-sugar hydrolase/5'-nucleotidase</fullName>
    </submittedName>
</protein>
<dbReference type="Proteomes" id="UP001221302">
    <property type="component" value="Unassembled WGS sequence"/>
</dbReference>
<dbReference type="InterPro" id="IPR004843">
    <property type="entry name" value="Calcineurin-like_PHP"/>
</dbReference>
<dbReference type="AlphaFoldDB" id="A0AAE3NXL1"/>
<dbReference type="PANTHER" id="PTHR11575:SF6">
    <property type="entry name" value="2',3'-CYCLIC-NUCLEOTIDE 2'-PHOSPHODIESTERASE_3'-NUCLEOTIDASE"/>
    <property type="match status" value="1"/>
</dbReference>
<name>A0AAE3NXL1_9BACT</name>
<dbReference type="PRINTS" id="PR01607">
    <property type="entry name" value="APYRASEFAMLY"/>
</dbReference>
<keyword evidence="6" id="KW-1185">Reference proteome</keyword>